<protein>
    <recommendedName>
        <fullName evidence="3">Virion structural protein</fullName>
    </recommendedName>
</protein>
<dbReference type="RefSeq" id="WP_201999920.1">
    <property type="nucleotide sequence ID" value="NZ_JAERSF010000002.1"/>
</dbReference>
<organism evidence="1 2">
    <name type="scientific">Flavobacterium tagetis</name>
    <dbReference type="NCBI Taxonomy" id="2801336"/>
    <lineage>
        <taxon>Bacteria</taxon>
        <taxon>Pseudomonadati</taxon>
        <taxon>Bacteroidota</taxon>
        <taxon>Flavobacteriia</taxon>
        <taxon>Flavobacteriales</taxon>
        <taxon>Flavobacteriaceae</taxon>
        <taxon>Flavobacterium</taxon>
    </lineage>
</organism>
<comment type="caution">
    <text evidence="1">The sequence shown here is derived from an EMBL/GenBank/DDBJ whole genome shotgun (WGS) entry which is preliminary data.</text>
</comment>
<reference evidence="1 2" key="1">
    <citation type="submission" date="2021-01" db="EMBL/GenBank/DDBJ databases">
        <title>Genome seq and assembly of Flavobacterium sp. GN10.</title>
        <authorList>
            <person name="Chhetri G."/>
        </authorList>
    </citation>
    <scope>NUCLEOTIDE SEQUENCE [LARGE SCALE GENOMIC DNA]</scope>
    <source>
        <strain evidence="1 2">GN10</strain>
    </source>
</reference>
<proteinExistence type="predicted"/>
<gene>
    <name evidence="1" type="ORF">JI750_07720</name>
</gene>
<dbReference type="Proteomes" id="UP000603728">
    <property type="component" value="Unassembled WGS sequence"/>
</dbReference>
<name>A0ABS1KBB4_9FLAO</name>
<dbReference type="EMBL" id="JAERSF010000002">
    <property type="protein sequence ID" value="MBL0736766.1"/>
    <property type="molecule type" value="Genomic_DNA"/>
</dbReference>
<keyword evidence="2" id="KW-1185">Reference proteome</keyword>
<evidence type="ECO:0000313" key="2">
    <source>
        <dbReference type="Proteomes" id="UP000603728"/>
    </source>
</evidence>
<accession>A0ABS1KBB4</accession>
<evidence type="ECO:0000313" key="1">
    <source>
        <dbReference type="EMBL" id="MBL0736766.1"/>
    </source>
</evidence>
<evidence type="ECO:0008006" key="3">
    <source>
        <dbReference type="Google" id="ProtNLM"/>
    </source>
</evidence>
<sequence>MAIQTLKTIKNWFRTGLKPTQTQFWDTWDSFWHKYDKIPAEDIENIDQLKNSQKIIPSGEFLIFKVDPNATDKLEIGDSVIGYCEGNFLAEATYYGGDTNLISSFEPLTEAIIENITLSDINSYNGTNLFYNNIENRNGIIENTVRYLNPDYGYLDPIFQGALPSPYNSVTRRQSGLKLAEFMIMNSNTVNNILSENPSLLFQLTMNVTAGESPATLRPRLYLGGSLTNQFDAFESSYRLIEYSNNGIYRETDLQSNWFGEWETLMRIKTKYKAKY</sequence>